<dbReference type="Proteomes" id="UP000504609">
    <property type="component" value="Unplaced"/>
</dbReference>
<sequence length="96" mass="10979">MALNATQPALHCISVIELPALLSEEKAVLLENQHLSHVIQARKESKLKVEKKDYNEVDMAKIQKMKEEEKTLREFRAKAQQKGTLGDARLKKRGKK</sequence>
<evidence type="ECO:0000256" key="1">
    <source>
        <dbReference type="SAM" id="MobiDB-lite"/>
    </source>
</evidence>
<organism evidence="2 3">
    <name type="scientific">Cucurbita moschata</name>
    <name type="common">Winter crookneck squash</name>
    <name type="synonym">Cucurbita pepo var. moschata</name>
    <dbReference type="NCBI Taxonomy" id="3662"/>
    <lineage>
        <taxon>Eukaryota</taxon>
        <taxon>Viridiplantae</taxon>
        <taxon>Streptophyta</taxon>
        <taxon>Embryophyta</taxon>
        <taxon>Tracheophyta</taxon>
        <taxon>Spermatophyta</taxon>
        <taxon>Magnoliopsida</taxon>
        <taxon>eudicotyledons</taxon>
        <taxon>Gunneridae</taxon>
        <taxon>Pentapetalae</taxon>
        <taxon>rosids</taxon>
        <taxon>fabids</taxon>
        <taxon>Cucurbitales</taxon>
        <taxon>Cucurbitaceae</taxon>
        <taxon>Cucurbiteae</taxon>
        <taxon>Cucurbita</taxon>
    </lineage>
</organism>
<dbReference type="Pfam" id="PF09072">
    <property type="entry name" value="TMA7"/>
    <property type="match status" value="1"/>
</dbReference>
<dbReference type="KEGG" id="cmos:111450508"/>
<evidence type="ECO:0000313" key="2">
    <source>
        <dbReference type="Proteomes" id="UP000504609"/>
    </source>
</evidence>
<proteinExistence type="predicted"/>
<dbReference type="InterPro" id="IPR015157">
    <property type="entry name" value="TMA7"/>
</dbReference>
<name>A0A6J1G3X1_CUCMO</name>
<dbReference type="AlphaFoldDB" id="A0A6J1G3X1"/>
<dbReference type="PANTHER" id="PTHR28632">
    <property type="entry name" value="TRANSLATION MACHINERY-ASSOCIATED PROTEIN 7"/>
    <property type="match status" value="1"/>
</dbReference>
<accession>A0A6J1G3X1</accession>
<gene>
    <name evidence="3" type="primary">LOC111450508</name>
</gene>
<feature type="region of interest" description="Disordered" evidence="1">
    <location>
        <begin position="77"/>
        <end position="96"/>
    </location>
</feature>
<reference evidence="3" key="1">
    <citation type="submission" date="2025-08" db="UniProtKB">
        <authorList>
            <consortium name="RefSeq"/>
        </authorList>
    </citation>
    <scope>IDENTIFICATION</scope>
    <source>
        <tissue evidence="3">Young leaves</tissue>
    </source>
</reference>
<protein>
    <submittedName>
        <fullName evidence="3">Uncharacterized protein LOC111450508</fullName>
    </submittedName>
</protein>
<keyword evidence="2" id="KW-1185">Reference proteome</keyword>
<dbReference type="RefSeq" id="XP_022946455.1">
    <property type="nucleotide sequence ID" value="XM_023090687.1"/>
</dbReference>
<dbReference type="GeneID" id="111450508"/>
<evidence type="ECO:0000313" key="3">
    <source>
        <dbReference type="RefSeq" id="XP_022946455.1"/>
    </source>
</evidence>